<evidence type="ECO:0000256" key="1">
    <source>
        <dbReference type="ARBA" id="ARBA00009042"/>
    </source>
</evidence>
<accession>A0A2K0T9V8</accession>
<name>A0A2K0T9V8_9HYPO</name>
<protein>
    <submittedName>
        <fullName evidence="2">Uncharacterized protein</fullName>
    </submittedName>
</protein>
<dbReference type="Pfam" id="PF07938">
    <property type="entry name" value="Fungal_lectin"/>
    <property type="match status" value="1"/>
</dbReference>
<comment type="caution">
    <text evidence="2">The sequence shown here is derived from an EMBL/GenBank/DDBJ whole genome shotgun (WGS) entry which is preliminary data.</text>
</comment>
<gene>
    <name evidence="2" type="ORF">TGAMA5MH_05985</name>
</gene>
<dbReference type="OrthoDB" id="407298at2759"/>
<sequence length="287" mass="31465">MASKYTINARSAVAAVAASDNSFRIYFQDTQNGIREGVYKDGKWNVSGKAIFNARRLSPLSAVSWDGGSQIRIYSISEDGLLEEWCNGSGGQWVPGYLTKLKVQTAPNSSVAAVNWDGQNIRVYCQVSSNAIQEYCVGDPWTKGATLPVADIGSNFAAVSWTKQGKPHLRIYYQTENLSILEHCYDNGWSEGGFNPGAALKNTAIAGTAWNDSGAQVRIYLQDIYGQLGGYKWSGSWKKTEFSGSVPVGTHMVAVNWHDGQIVKVYYQSEDGTIWEESEDGTKKQVA</sequence>
<organism evidence="2 3">
    <name type="scientific">Trichoderma gamsii</name>
    <dbReference type="NCBI Taxonomy" id="398673"/>
    <lineage>
        <taxon>Eukaryota</taxon>
        <taxon>Fungi</taxon>
        <taxon>Dikarya</taxon>
        <taxon>Ascomycota</taxon>
        <taxon>Pezizomycotina</taxon>
        <taxon>Sordariomycetes</taxon>
        <taxon>Hypocreomycetidae</taxon>
        <taxon>Hypocreales</taxon>
        <taxon>Hypocreaceae</taxon>
        <taxon>Trichoderma</taxon>
    </lineage>
</organism>
<comment type="similarity">
    <text evidence="1">Belongs to the fungal fucose-specific lectin family.</text>
</comment>
<proteinExistence type="inferred from homology"/>
<dbReference type="InterPro" id="IPR012475">
    <property type="entry name" value="Fungal_lectin"/>
</dbReference>
<dbReference type="Proteomes" id="UP000236546">
    <property type="component" value="Unassembled WGS sequence"/>
</dbReference>
<reference evidence="2 3" key="1">
    <citation type="submission" date="2017-02" db="EMBL/GenBank/DDBJ databases">
        <title>Genomes of Trichoderma spp. with biocontrol activity.</title>
        <authorList>
            <person name="Gardiner D."/>
            <person name="Kazan K."/>
            <person name="Vos C."/>
            <person name="Harvey P."/>
        </authorList>
    </citation>
    <scope>NUCLEOTIDE SEQUENCE [LARGE SCALE GENOMIC DNA]</scope>
    <source>
        <strain evidence="2 3">A5MH</strain>
    </source>
</reference>
<dbReference type="EMBL" id="MTYH01000051">
    <property type="protein sequence ID" value="PNP42303.1"/>
    <property type="molecule type" value="Genomic_DNA"/>
</dbReference>
<dbReference type="SUPFAM" id="SSF89372">
    <property type="entry name" value="Fucose-specific lectin"/>
    <property type="match status" value="1"/>
</dbReference>
<evidence type="ECO:0000313" key="2">
    <source>
        <dbReference type="EMBL" id="PNP42303.1"/>
    </source>
</evidence>
<evidence type="ECO:0000313" key="3">
    <source>
        <dbReference type="Proteomes" id="UP000236546"/>
    </source>
</evidence>
<dbReference type="AlphaFoldDB" id="A0A2K0T9V8"/>
<dbReference type="Gene3D" id="2.120.10.70">
    <property type="entry name" value="Fucose-specific lectin"/>
    <property type="match status" value="1"/>
</dbReference>